<keyword evidence="8 11" id="KW-0368">Histidine biosynthesis</keyword>
<dbReference type="SUPFAM" id="SSF51735">
    <property type="entry name" value="NAD(P)-binding Rossmann-fold domains"/>
    <property type="match status" value="1"/>
</dbReference>
<feature type="domain" description="Tetrahydrofolate dehydrogenase/cyclohydrolase catalytic" evidence="12">
    <location>
        <begin position="4"/>
        <end position="119"/>
    </location>
</feature>
<name>A0A117LU30_9BACT</name>
<dbReference type="InterPro" id="IPR046346">
    <property type="entry name" value="Aminoacid_DH-like_N_sf"/>
</dbReference>
<evidence type="ECO:0000256" key="3">
    <source>
        <dbReference type="ARBA" id="ARBA00022563"/>
    </source>
</evidence>
<dbReference type="FunFam" id="3.40.50.10860:FF:000005">
    <property type="entry name" value="C-1-tetrahydrofolate synthase, cytoplasmic, putative"/>
    <property type="match status" value="1"/>
</dbReference>
<dbReference type="InterPro" id="IPR020630">
    <property type="entry name" value="THF_DH/CycHdrlase_cat_dom"/>
</dbReference>
<dbReference type="EC" id="1.5.1.5" evidence="11"/>
<dbReference type="PROSITE" id="PS00767">
    <property type="entry name" value="THF_DHG_CYH_2"/>
    <property type="match status" value="1"/>
</dbReference>
<feature type="domain" description="Tetrahydrofolate dehydrogenase/cyclohydrolase NAD(P)-binding" evidence="13">
    <location>
        <begin position="139"/>
        <end position="282"/>
    </location>
</feature>
<dbReference type="PANTHER" id="PTHR48099:SF5">
    <property type="entry name" value="C-1-TETRAHYDROFOLATE SYNTHASE, CYTOPLASMIC"/>
    <property type="match status" value="1"/>
</dbReference>
<keyword evidence="4 11" id="KW-0658">Purine biosynthesis</keyword>
<evidence type="ECO:0000259" key="12">
    <source>
        <dbReference type="Pfam" id="PF00763"/>
    </source>
</evidence>
<dbReference type="GO" id="GO:0000105">
    <property type="term" value="P:L-histidine biosynthetic process"/>
    <property type="evidence" value="ECO:0007669"/>
    <property type="project" value="UniProtKB-KW"/>
</dbReference>
<dbReference type="InterPro" id="IPR020867">
    <property type="entry name" value="THF_DH/CycHdrlase_CS"/>
</dbReference>
<keyword evidence="6 11" id="KW-0521">NADP</keyword>
<accession>A0A117LU30</accession>
<keyword evidence="10 11" id="KW-0511">Multifunctional enzyme</keyword>
<dbReference type="EMBL" id="LGGI01000014">
    <property type="protein sequence ID" value="KUK67389.1"/>
    <property type="molecule type" value="Genomic_DNA"/>
</dbReference>
<comment type="similarity">
    <text evidence="11">Belongs to the tetrahydrofolate dehydrogenase/cyclohydrolase family.</text>
</comment>
<dbReference type="UniPathway" id="UPA00193"/>
<dbReference type="Proteomes" id="UP000053469">
    <property type="component" value="Unassembled WGS sequence"/>
</dbReference>
<dbReference type="PATRIC" id="fig|1641388.3.peg.119"/>
<comment type="catalytic activity">
    <reaction evidence="11">
        <text>(6R)-5,10-methenyltetrahydrofolate + H2O = (6R)-10-formyltetrahydrofolate + H(+)</text>
        <dbReference type="Rhea" id="RHEA:23700"/>
        <dbReference type="ChEBI" id="CHEBI:15377"/>
        <dbReference type="ChEBI" id="CHEBI:15378"/>
        <dbReference type="ChEBI" id="CHEBI:57455"/>
        <dbReference type="ChEBI" id="CHEBI:195366"/>
        <dbReference type="EC" id="3.5.4.9"/>
    </reaction>
</comment>
<dbReference type="AlphaFoldDB" id="A0A117LU30"/>
<evidence type="ECO:0000256" key="2">
    <source>
        <dbReference type="ARBA" id="ARBA00011738"/>
    </source>
</evidence>
<dbReference type="GO" id="GO:0009086">
    <property type="term" value="P:methionine biosynthetic process"/>
    <property type="evidence" value="ECO:0007669"/>
    <property type="project" value="UniProtKB-KW"/>
</dbReference>
<sequence length="284" mass="31039">MKILDGKRTSQKILDEISSEVERIVLDGKRVPRLDLILVGEDFASVKYVQIKEQRARELGIDCQTHHLGQDSTTEEVVNLIKTLNAFDEVDGFMVQLPLPVHMDTNIVLESIEPTKDVDGLTSVNLGRLFQNDPKAIPPATPLGIIRLLEEYGIEVSGKKSVILGSSNIVGVPLSAMLLRRHSTVTICNSRTVNIQEVARAADILISATGVPLLVKSEFLKKGAVVIDVGSNRHPETGKLVGDVDWEDVQGIPSYITPVPGGVGPMTVASLMLNLMNCYKQNER</sequence>
<feature type="binding site" evidence="11">
    <location>
        <begin position="165"/>
        <end position="167"/>
    </location>
    <ligand>
        <name>NADP(+)</name>
        <dbReference type="ChEBI" id="CHEBI:58349"/>
    </ligand>
</feature>
<evidence type="ECO:0000256" key="9">
    <source>
        <dbReference type="ARBA" id="ARBA00023167"/>
    </source>
</evidence>
<dbReference type="SUPFAM" id="SSF53223">
    <property type="entry name" value="Aminoacid dehydrogenase-like, N-terminal domain"/>
    <property type="match status" value="1"/>
</dbReference>
<evidence type="ECO:0000256" key="10">
    <source>
        <dbReference type="ARBA" id="ARBA00023268"/>
    </source>
</evidence>
<proteinExistence type="inferred from homology"/>
<reference evidence="15" key="1">
    <citation type="journal article" date="2015" name="MBio">
        <title>Genome-Resolved Metagenomic Analysis Reveals Roles for Candidate Phyla and Other Microbial Community Members in Biogeochemical Transformations in Oil Reservoirs.</title>
        <authorList>
            <person name="Hu P."/>
            <person name="Tom L."/>
            <person name="Singh A."/>
            <person name="Thomas B.C."/>
            <person name="Baker B.J."/>
            <person name="Piceno Y.M."/>
            <person name="Andersen G.L."/>
            <person name="Banfield J.F."/>
        </authorList>
    </citation>
    <scope>NUCLEOTIDE SEQUENCE [LARGE SCALE GENOMIC DNA]</scope>
</reference>
<gene>
    <name evidence="11" type="primary">folD</name>
    <name evidence="14" type="ORF">XD87_0160</name>
</gene>
<evidence type="ECO:0000313" key="15">
    <source>
        <dbReference type="Proteomes" id="UP000053469"/>
    </source>
</evidence>
<keyword evidence="5 11" id="KW-0378">Hydrolase</keyword>
<keyword evidence="11" id="KW-0028">Amino-acid biosynthesis</keyword>
<dbReference type="Pfam" id="PF00763">
    <property type="entry name" value="THF_DHG_CYH"/>
    <property type="match status" value="1"/>
</dbReference>
<dbReference type="InterPro" id="IPR000672">
    <property type="entry name" value="THF_DH/CycHdrlase"/>
</dbReference>
<evidence type="ECO:0000313" key="14">
    <source>
        <dbReference type="EMBL" id="KUK67389.1"/>
    </source>
</evidence>
<evidence type="ECO:0000256" key="4">
    <source>
        <dbReference type="ARBA" id="ARBA00022755"/>
    </source>
</evidence>
<evidence type="ECO:0000259" key="13">
    <source>
        <dbReference type="Pfam" id="PF02882"/>
    </source>
</evidence>
<dbReference type="InterPro" id="IPR036291">
    <property type="entry name" value="NAD(P)-bd_dom_sf"/>
</dbReference>
<evidence type="ECO:0000256" key="5">
    <source>
        <dbReference type="ARBA" id="ARBA00022801"/>
    </source>
</evidence>
<dbReference type="PANTHER" id="PTHR48099">
    <property type="entry name" value="C-1-TETRAHYDROFOLATE SYNTHASE, CYTOPLASMIC-RELATED"/>
    <property type="match status" value="1"/>
</dbReference>
<comment type="function">
    <text evidence="11">Catalyzes the oxidation of 5,10-methylenetetrahydrofolate to 5,10-methenyltetrahydrofolate and then the hydrolysis of 5,10-methenyltetrahydrofolate to 10-formyltetrahydrofolate.</text>
</comment>
<comment type="pathway">
    <text evidence="1 11">One-carbon metabolism; tetrahydrofolate interconversion.</text>
</comment>
<organism evidence="14 15">
    <name type="scientific">candidate division WS6 bacterium 36_33</name>
    <dbReference type="NCBI Taxonomy" id="1641388"/>
    <lineage>
        <taxon>Bacteria</taxon>
        <taxon>Candidatus Dojkabacteria</taxon>
    </lineage>
</organism>
<evidence type="ECO:0000256" key="7">
    <source>
        <dbReference type="ARBA" id="ARBA00023002"/>
    </source>
</evidence>
<dbReference type="HAMAP" id="MF_01576">
    <property type="entry name" value="THF_DHG_CYH"/>
    <property type="match status" value="1"/>
</dbReference>
<dbReference type="InterPro" id="IPR020631">
    <property type="entry name" value="THF_DH/CycHdrlase_NAD-bd_dom"/>
</dbReference>
<dbReference type="PRINTS" id="PR00085">
    <property type="entry name" value="THFDHDRGNASE"/>
</dbReference>
<evidence type="ECO:0000256" key="8">
    <source>
        <dbReference type="ARBA" id="ARBA00023102"/>
    </source>
</evidence>
<dbReference type="Gene3D" id="3.40.50.720">
    <property type="entry name" value="NAD(P)-binding Rossmann-like Domain"/>
    <property type="match status" value="1"/>
</dbReference>
<dbReference type="GO" id="GO:0004488">
    <property type="term" value="F:methylenetetrahydrofolate dehydrogenase (NADP+) activity"/>
    <property type="evidence" value="ECO:0007669"/>
    <property type="project" value="UniProtKB-UniRule"/>
</dbReference>
<dbReference type="GO" id="GO:0035999">
    <property type="term" value="P:tetrahydrofolate interconversion"/>
    <property type="evidence" value="ECO:0007669"/>
    <property type="project" value="UniProtKB-UniRule"/>
</dbReference>
<comment type="subunit">
    <text evidence="2 11">Homodimer.</text>
</comment>
<evidence type="ECO:0000256" key="11">
    <source>
        <dbReference type="HAMAP-Rule" id="MF_01576"/>
    </source>
</evidence>
<dbReference type="EC" id="3.5.4.9" evidence="11"/>
<comment type="caution">
    <text evidence="14">The sequence shown here is derived from an EMBL/GenBank/DDBJ whole genome shotgun (WGS) entry which is preliminary data.</text>
</comment>
<dbReference type="CDD" id="cd01080">
    <property type="entry name" value="NAD_bind_m-THF_DH_Cyclohyd"/>
    <property type="match status" value="1"/>
</dbReference>
<evidence type="ECO:0000256" key="1">
    <source>
        <dbReference type="ARBA" id="ARBA00004777"/>
    </source>
</evidence>
<dbReference type="Gene3D" id="3.40.50.10860">
    <property type="entry name" value="Leucine Dehydrogenase, chain A, domain 1"/>
    <property type="match status" value="1"/>
</dbReference>
<dbReference type="GO" id="GO:0006164">
    <property type="term" value="P:purine nucleotide biosynthetic process"/>
    <property type="evidence" value="ECO:0007669"/>
    <property type="project" value="UniProtKB-KW"/>
</dbReference>
<comment type="caution">
    <text evidence="11">Lacks conserved residue(s) required for the propagation of feature annotation.</text>
</comment>
<keyword evidence="3 11" id="KW-0554">One-carbon metabolism</keyword>
<comment type="catalytic activity">
    <reaction evidence="11">
        <text>(6R)-5,10-methylene-5,6,7,8-tetrahydrofolate + NADP(+) = (6R)-5,10-methenyltetrahydrofolate + NADPH</text>
        <dbReference type="Rhea" id="RHEA:22812"/>
        <dbReference type="ChEBI" id="CHEBI:15636"/>
        <dbReference type="ChEBI" id="CHEBI:57455"/>
        <dbReference type="ChEBI" id="CHEBI:57783"/>
        <dbReference type="ChEBI" id="CHEBI:58349"/>
        <dbReference type="EC" id="1.5.1.5"/>
    </reaction>
</comment>
<dbReference type="GO" id="GO:0005829">
    <property type="term" value="C:cytosol"/>
    <property type="evidence" value="ECO:0007669"/>
    <property type="project" value="TreeGrafter"/>
</dbReference>
<protein>
    <recommendedName>
        <fullName evidence="11">Bifunctional protein FolD</fullName>
    </recommendedName>
    <domain>
        <recommendedName>
            <fullName evidence="11">Methylenetetrahydrofolate dehydrogenase</fullName>
            <ecNumber evidence="11">1.5.1.5</ecNumber>
        </recommendedName>
    </domain>
    <domain>
        <recommendedName>
            <fullName evidence="11">Methenyltetrahydrofolate cyclohydrolase</fullName>
            <ecNumber evidence="11">3.5.4.9</ecNumber>
        </recommendedName>
    </domain>
</protein>
<keyword evidence="7 11" id="KW-0560">Oxidoreductase</keyword>
<dbReference type="GO" id="GO:0004477">
    <property type="term" value="F:methenyltetrahydrofolate cyclohydrolase activity"/>
    <property type="evidence" value="ECO:0007669"/>
    <property type="project" value="UniProtKB-UniRule"/>
</dbReference>
<dbReference type="Pfam" id="PF02882">
    <property type="entry name" value="THF_DHG_CYH_C"/>
    <property type="match status" value="1"/>
</dbReference>
<dbReference type="FunFam" id="3.40.50.720:FF:000006">
    <property type="entry name" value="Bifunctional protein FolD"/>
    <property type="match status" value="1"/>
</dbReference>
<keyword evidence="9 11" id="KW-0486">Methionine biosynthesis</keyword>
<evidence type="ECO:0000256" key="6">
    <source>
        <dbReference type="ARBA" id="ARBA00022857"/>
    </source>
</evidence>